<dbReference type="Gene3D" id="1.10.10.10">
    <property type="entry name" value="Winged helix-like DNA-binding domain superfamily/Winged helix DNA-binding domain"/>
    <property type="match status" value="1"/>
</dbReference>
<evidence type="ECO:0000256" key="1">
    <source>
        <dbReference type="ARBA" id="ARBA00004496"/>
    </source>
</evidence>
<evidence type="ECO:0000256" key="4">
    <source>
        <dbReference type="ARBA" id="ARBA00023015"/>
    </source>
</evidence>
<dbReference type="InterPro" id="IPR036388">
    <property type="entry name" value="WH-like_DNA-bd_sf"/>
</dbReference>
<dbReference type="RefSeq" id="WP_311066745.1">
    <property type="nucleotide sequence ID" value="NZ_CP134501.1"/>
</dbReference>
<evidence type="ECO:0000259" key="9">
    <source>
        <dbReference type="PROSITE" id="PS50110"/>
    </source>
</evidence>
<dbReference type="Proteomes" id="UP001303701">
    <property type="component" value="Chromosome"/>
</dbReference>
<dbReference type="SUPFAM" id="SSF46894">
    <property type="entry name" value="C-terminal effector domain of the bipartite response regulators"/>
    <property type="match status" value="1"/>
</dbReference>
<evidence type="ECO:0000259" key="8">
    <source>
        <dbReference type="PROSITE" id="PS50043"/>
    </source>
</evidence>
<dbReference type="SUPFAM" id="SSF52172">
    <property type="entry name" value="CheY-like"/>
    <property type="match status" value="1"/>
</dbReference>
<keyword evidence="2" id="KW-0597">Phosphoprotein</keyword>
<dbReference type="InterPro" id="IPR000792">
    <property type="entry name" value="Tscrpt_reg_LuxR_C"/>
</dbReference>
<keyword evidence="5" id="KW-0238">DNA-binding</keyword>
<evidence type="ECO:0000256" key="5">
    <source>
        <dbReference type="ARBA" id="ARBA00023125"/>
    </source>
</evidence>
<evidence type="ECO:0000256" key="3">
    <source>
        <dbReference type="ARBA" id="ARBA00023012"/>
    </source>
</evidence>
<dbReference type="Pfam" id="PF00196">
    <property type="entry name" value="GerE"/>
    <property type="match status" value="1"/>
</dbReference>
<dbReference type="Gene3D" id="3.40.50.2300">
    <property type="match status" value="1"/>
</dbReference>
<evidence type="ECO:0000313" key="11">
    <source>
        <dbReference type="Proteomes" id="UP001303701"/>
    </source>
</evidence>
<sequence length="214" mass="25117">MRYEKIRVLLIEKDKDELLKICSSVKNETDIEIVGVTCELKCLSDFINRLHVNIVLMNIRLVKDTEKVKVIKSVTEKTKAQLIILNDQIDNRLIFEAFIAGAICYIDKSYNHIPNVIRLAYQKWSLKSAYVESVIRKEFCRLRQLEIHYMKERLTQTEQKILKLIAEGYKQKQIAEILMVEINTIKKHITNILKKTGEKRSKEAARKAREWGLI</sequence>
<feature type="domain" description="HTH luxR-type" evidence="8">
    <location>
        <begin position="147"/>
        <end position="212"/>
    </location>
</feature>
<keyword evidence="6" id="KW-0804">Transcription</keyword>
<name>A0ABY9WEZ6_9BACI</name>
<organism evidence="10 11">
    <name type="scientific">Aeribacillus composti</name>
    <dbReference type="NCBI Taxonomy" id="1868734"/>
    <lineage>
        <taxon>Bacteria</taxon>
        <taxon>Bacillati</taxon>
        <taxon>Bacillota</taxon>
        <taxon>Bacilli</taxon>
        <taxon>Bacillales</taxon>
        <taxon>Bacillaceae</taxon>
        <taxon>Aeribacillus</taxon>
    </lineage>
</organism>
<keyword evidence="11" id="KW-1185">Reference proteome</keyword>
<evidence type="ECO:0000256" key="2">
    <source>
        <dbReference type="ARBA" id="ARBA00022553"/>
    </source>
</evidence>
<protein>
    <submittedName>
        <fullName evidence="10">Response regulator transcription factor</fullName>
    </submittedName>
</protein>
<feature type="domain" description="Response regulatory" evidence="9">
    <location>
        <begin position="7"/>
        <end position="123"/>
    </location>
</feature>
<dbReference type="GeneID" id="301124520"/>
<gene>
    <name evidence="10" type="ORF">RI196_01040</name>
</gene>
<dbReference type="PROSITE" id="PS50110">
    <property type="entry name" value="RESPONSE_REGULATORY"/>
    <property type="match status" value="1"/>
</dbReference>
<proteinExistence type="predicted"/>
<comment type="caution">
    <text evidence="7">Lacks conserved residue(s) required for the propagation of feature annotation.</text>
</comment>
<keyword evidence="4" id="KW-0805">Transcription regulation</keyword>
<dbReference type="EMBL" id="CP134501">
    <property type="protein sequence ID" value="WNF33340.1"/>
    <property type="molecule type" value="Genomic_DNA"/>
</dbReference>
<dbReference type="InterPro" id="IPR001789">
    <property type="entry name" value="Sig_transdc_resp-reg_receiver"/>
</dbReference>
<evidence type="ECO:0000313" key="10">
    <source>
        <dbReference type="EMBL" id="WNF33340.1"/>
    </source>
</evidence>
<comment type="subcellular location">
    <subcellularLocation>
        <location evidence="1">Cytoplasm</location>
    </subcellularLocation>
</comment>
<keyword evidence="3" id="KW-0902">Two-component regulatory system</keyword>
<dbReference type="PANTHER" id="PTHR43214">
    <property type="entry name" value="TWO-COMPONENT RESPONSE REGULATOR"/>
    <property type="match status" value="1"/>
</dbReference>
<dbReference type="PANTHER" id="PTHR43214:SF43">
    <property type="entry name" value="TWO-COMPONENT RESPONSE REGULATOR"/>
    <property type="match status" value="1"/>
</dbReference>
<accession>A0ABY9WEZ6</accession>
<dbReference type="InterPro" id="IPR016032">
    <property type="entry name" value="Sig_transdc_resp-reg_C-effctor"/>
</dbReference>
<dbReference type="InterPro" id="IPR011006">
    <property type="entry name" value="CheY-like_superfamily"/>
</dbReference>
<evidence type="ECO:0000256" key="6">
    <source>
        <dbReference type="ARBA" id="ARBA00023163"/>
    </source>
</evidence>
<dbReference type="CDD" id="cd06170">
    <property type="entry name" value="LuxR_C_like"/>
    <property type="match status" value="1"/>
</dbReference>
<evidence type="ECO:0000256" key="7">
    <source>
        <dbReference type="PROSITE-ProRule" id="PRU00169"/>
    </source>
</evidence>
<dbReference type="SMART" id="SM00421">
    <property type="entry name" value="HTH_LUXR"/>
    <property type="match status" value="1"/>
</dbReference>
<dbReference type="InterPro" id="IPR039420">
    <property type="entry name" value="WalR-like"/>
</dbReference>
<dbReference type="PROSITE" id="PS50043">
    <property type="entry name" value="HTH_LUXR_2"/>
    <property type="match status" value="1"/>
</dbReference>
<reference evidence="10 11" key="1">
    <citation type="submission" date="2023-09" db="EMBL/GenBank/DDBJ databases">
        <title>Different Types of Thermotolerant Ring-Cleaving Dioxygenases derived from Aeribacillus composti HB-1 applied for multiple aromatic hydrocarbons removal.</title>
        <authorList>
            <person name="Cao L."/>
            <person name="Li M."/>
            <person name="Ma T."/>
        </authorList>
    </citation>
    <scope>NUCLEOTIDE SEQUENCE [LARGE SCALE GENOMIC DNA]</scope>
    <source>
        <strain evidence="10 11">HB-1</strain>
    </source>
</reference>
<dbReference type="PRINTS" id="PR00038">
    <property type="entry name" value="HTHLUXR"/>
</dbReference>